<dbReference type="AlphaFoldDB" id="A0A8J1Y3R3"/>
<dbReference type="InterPro" id="IPR003006">
    <property type="entry name" value="Ig/MHC_CS"/>
</dbReference>
<dbReference type="Pfam" id="PF07679">
    <property type="entry name" value="I-set"/>
    <property type="match status" value="1"/>
</dbReference>
<evidence type="ECO:0000256" key="7">
    <source>
        <dbReference type="ARBA" id="ARBA00023157"/>
    </source>
</evidence>
<dbReference type="PANTHER" id="PTHR35971">
    <property type="entry name" value="SI:DKEY-31G6.6"/>
    <property type="match status" value="1"/>
</dbReference>
<keyword evidence="11" id="KW-1185">Reference proteome</keyword>
<accession>A0A8J1Y3R3</accession>
<evidence type="ECO:0000256" key="2">
    <source>
        <dbReference type="ARBA" id="ARBA00004496"/>
    </source>
</evidence>
<keyword evidence="7" id="KW-1015">Disulfide bond</keyword>
<evidence type="ECO:0000256" key="5">
    <source>
        <dbReference type="ARBA" id="ARBA00022553"/>
    </source>
</evidence>
<dbReference type="SMART" id="SM00409">
    <property type="entry name" value="IG"/>
    <property type="match status" value="1"/>
</dbReference>
<keyword evidence="4" id="KW-0963">Cytoplasm</keyword>
<evidence type="ECO:0000313" key="11">
    <source>
        <dbReference type="Proteomes" id="UP000749559"/>
    </source>
</evidence>
<dbReference type="InterPro" id="IPR003599">
    <property type="entry name" value="Ig_sub"/>
</dbReference>
<dbReference type="InterPro" id="IPR013098">
    <property type="entry name" value="Ig_I-set"/>
</dbReference>
<evidence type="ECO:0000256" key="9">
    <source>
        <dbReference type="ARBA" id="ARBA00023319"/>
    </source>
</evidence>
<sequence>EDTTHELLIKDIAIEDEAEYSITLENGEKSSAMLFVEDAMPEFVKPLKDQTIMEGESTDMKCELSKPDITTTWQQDGHELTESDRVKIVVDGVTQQLTIKDSVLDDEAEYTCVVSHEVSTTAMLYVDEAPVDFT</sequence>
<gene>
    <name evidence="10" type="ORF">OFUS_LOCUS26390</name>
</gene>
<dbReference type="SMART" id="SM00408">
    <property type="entry name" value="IGc2"/>
    <property type="match status" value="1"/>
</dbReference>
<reference evidence="10" key="1">
    <citation type="submission" date="2022-03" db="EMBL/GenBank/DDBJ databases">
        <authorList>
            <person name="Martin C."/>
        </authorList>
    </citation>
    <scope>NUCLEOTIDE SEQUENCE</scope>
</reference>
<organism evidence="10 11">
    <name type="scientific">Owenia fusiformis</name>
    <name type="common">Polychaete worm</name>
    <dbReference type="NCBI Taxonomy" id="6347"/>
    <lineage>
        <taxon>Eukaryota</taxon>
        <taxon>Metazoa</taxon>
        <taxon>Spiralia</taxon>
        <taxon>Lophotrochozoa</taxon>
        <taxon>Annelida</taxon>
        <taxon>Polychaeta</taxon>
        <taxon>Sedentaria</taxon>
        <taxon>Canalipalpata</taxon>
        <taxon>Sabellida</taxon>
        <taxon>Oweniida</taxon>
        <taxon>Oweniidae</taxon>
        <taxon>Owenia</taxon>
    </lineage>
</organism>
<dbReference type="InterPro" id="IPR013783">
    <property type="entry name" value="Ig-like_fold"/>
</dbReference>
<evidence type="ECO:0000256" key="4">
    <source>
        <dbReference type="ARBA" id="ARBA00022490"/>
    </source>
</evidence>
<evidence type="ECO:0000256" key="3">
    <source>
        <dbReference type="ARBA" id="ARBA00006692"/>
    </source>
</evidence>
<dbReference type="InterPro" id="IPR052385">
    <property type="entry name" value="Obscurin/Obscurin-like_Reg"/>
</dbReference>
<comment type="similarity">
    <text evidence="3">Belongs to the protein kinase superfamily. CAMK Ser/Thr protein kinase family.</text>
</comment>
<comment type="subcellular location">
    <subcellularLocation>
        <location evidence="2">Cytoplasm</location>
    </subcellularLocation>
    <subcellularLocation>
        <location evidence="1">Nucleus</location>
    </subcellularLocation>
</comment>
<dbReference type="InterPro" id="IPR003598">
    <property type="entry name" value="Ig_sub2"/>
</dbReference>
<dbReference type="InterPro" id="IPR007110">
    <property type="entry name" value="Ig-like_dom"/>
</dbReference>
<dbReference type="PROSITE" id="PS50835">
    <property type="entry name" value="IG_LIKE"/>
    <property type="match status" value="1"/>
</dbReference>
<keyword evidence="9" id="KW-0393">Immunoglobulin domain</keyword>
<dbReference type="Proteomes" id="UP000749559">
    <property type="component" value="Unassembled WGS sequence"/>
</dbReference>
<dbReference type="GO" id="GO:0005634">
    <property type="term" value="C:nucleus"/>
    <property type="evidence" value="ECO:0007669"/>
    <property type="project" value="UniProtKB-SubCell"/>
</dbReference>
<evidence type="ECO:0000256" key="1">
    <source>
        <dbReference type="ARBA" id="ARBA00004123"/>
    </source>
</evidence>
<evidence type="ECO:0000313" key="10">
    <source>
        <dbReference type="EMBL" id="CAH1802742.1"/>
    </source>
</evidence>
<evidence type="ECO:0000256" key="6">
    <source>
        <dbReference type="ARBA" id="ARBA00022737"/>
    </source>
</evidence>
<dbReference type="OrthoDB" id="6118665at2759"/>
<feature type="non-terminal residue" evidence="10">
    <location>
        <position position="134"/>
    </location>
</feature>
<keyword evidence="8" id="KW-0539">Nucleus</keyword>
<keyword evidence="5" id="KW-0597">Phosphoprotein</keyword>
<comment type="caution">
    <text evidence="10">The sequence shown here is derived from an EMBL/GenBank/DDBJ whole genome shotgun (WGS) entry which is preliminary data.</text>
</comment>
<dbReference type="Gene3D" id="2.60.40.10">
    <property type="entry name" value="Immunoglobulins"/>
    <property type="match status" value="1"/>
</dbReference>
<dbReference type="InterPro" id="IPR036179">
    <property type="entry name" value="Ig-like_dom_sf"/>
</dbReference>
<evidence type="ECO:0000256" key="8">
    <source>
        <dbReference type="ARBA" id="ARBA00023242"/>
    </source>
</evidence>
<dbReference type="GO" id="GO:0005737">
    <property type="term" value="C:cytoplasm"/>
    <property type="evidence" value="ECO:0007669"/>
    <property type="project" value="UniProtKB-SubCell"/>
</dbReference>
<dbReference type="SUPFAM" id="SSF48726">
    <property type="entry name" value="Immunoglobulin"/>
    <property type="match status" value="1"/>
</dbReference>
<dbReference type="PROSITE" id="PS00290">
    <property type="entry name" value="IG_MHC"/>
    <property type="match status" value="1"/>
</dbReference>
<dbReference type="FunFam" id="2.60.40.10:FF:000050">
    <property type="entry name" value="Titin isoform B"/>
    <property type="match status" value="1"/>
</dbReference>
<feature type="non-terminal residue" evidence="10">
    <location>
        <position position="1"/>
    </location>
</feature>
<dbReference type="EMBL" id="CAIIXF020000058">
    <property type="protein sequence ID" value="CAH1802742.1"/>
    <property type="molecule type" value="Genomic_DNA"/>
</dbReference>
<proteinExistence type="inferred from homology"/>
<name>A0A8J1Y3R3_OWEFU</name>
<dbReference type="PANTHER" id="PTHR35971:SF5">
    <property type="entry name" value="OBSCURIN LIKE CYTOSKELETAL ADAPTOR 1"/>
    <property type="match status" value="1"/>
</dbReference>
<keyword evidence="6" id="KW-0677">Repeat</keyword>
<protein>
    <submittedName>
        <fullName evidence="10">Uncharacterized protein</fullName>
    </submittedName>
</protein>